<dbReference type="GO" id="GO:0004657">
    <property type="term" value="F:proline dehydrogenase activity"/>
    <property type="evidence" value="ECO:0007669"/>
    <property type="project" value="UniProtKB-EC"/>
</dbReference>
<dbReference type="Pfam" id="PF01619">
    <property type="entry name" value="Pro_dh"/>
    <property type="match status" value="1"/>
</dbReference>
<dbReference type="GO" id="GO:0010133">
    <property type="term" value="P:L-proline catabolic process to L-glutamate"/>
    <property type="evidence" value="ECO:0007669"/>
    <property type="project" value="TreeGrafter"/>
</dbReference>
<proteinExistence type="inferred from homology"/>
<dbReference type="EC" id="1.5.5.2" evidence="2 5"/>
<keyword evidence="3 5" id="KW-0560">Oxidoreductase</keyword>
<evidence type="ECO:0000256" key="5">
    <source>
        <dbReference type="RuleBase" id="RU364054"/>
    </source>
</evidence>
<dbReference type="Gene3D" id="3.20.20.220">
    <property type="match status" value="1"/>
</dbReference>
<dbReference type="PANTHER" id="PTHR13914">
    <property type="entry name" value="PROLINE OXIDASE"/>
    <property type="match status" value="1"/>
</dbReference>
<keyword evidence="8" id="KW-1185">Reference proteome</keyword>
<dbReference type="EMBL" id="KN837113">
    <property type="protein sequence ID" value="KIJ45063.1"/>
    <property type="molecule type" value="Genomic_DNA"/>
</dbReference>
<comment type="catalytic activity">
    <reaction evidence="5">
        <text>L-proline + a quinone = (S)-1-pyrroline-5-carboxylate + a quinol + H(+)</text>
        <dbReference type="Rhea" id="RHEA:23784"/>
        <dbReference type="ChEBI" id="CHEBI:15378"/>
        <dbReference type="ChEBI" id="CHEBI:17388"/>
        <dbReference type="ChEBI" id="CHEBI:24646"/>
        <dbReference type="ChEBI" id="CHEBI:60039"/>
        <dbReference type="ChEBI" id="CHEBI:132124"/>
        <dbReference type="EC" id="1.5.5.2"/>
    </reaction>
</comment>
<dbReference type="AlphaFoldDB" id="A0A0C9UQ64"/>
<comment type="cofactor">
    <cofactor evidence="5">
        <name>FAD</name>
        <dbReference type="ChEBI" id="CHEBI:57692"/>
    </cofactor>
</comment>
<comment type="similarity">
    <text evidence="1 5">Belongs to the proline oxidase family.</text>
</comment>
<dbReference type="PANTHER" id="PTHR13914:SF0">
    <property type="entry name" value="PROLINE DEHYDROGENASE 1, MITOCHONDRIAL"/>
    <property type="match status" value="1"/>
</dbReference>
<dbReference type="InterPro" id="IPR002872">
    <property type="entry name" value="Proline_DH_dom"/>
</dbReference>
<keyword evidence="5" id="KW-0274">FAD</keyword>
<gene>
    <name evidence="7" type="ORF">M422DRAFT_29919</name>
</gene>
<sequence length="549" mass="60382">MLSRLYTVARPRPSLLLHVRRAHSTPSYRPSTRVKPLRIGILASGFLGGAYYLNTTTIEADADLEEIASDPLRHSPFSTLLRSYTVYALCSIPFVVEYSPALLSKLITIPGISTITEAIVRSTFFPQFVGGESAEETLPLLSQMRRDHKGVLFAYSVEVDEAQVDGKAVEILDAGTEIHRLNVAETIKCIDVAGDFEDKVASQSGRKTWVAIKLTALLPSAQALVNFSHHLIQTRPKTSPSIRFPGCPHPSDLAFIESGAPAPSSLTPEEVADLKQLYEDLTRIVERGRQRGVQIIVDAEYSWYQPAIDAFTLSLTRRFNALPKNNSKSDSLNNVQPLIYATYQAYLRRTPEHLRQSFKDAQAGGYSLGIKLVRGAYHHFEVQADPSLEGCPVWMTKPETDECYDACAAVIISALQQDIQRKEKIPRVGVLFGTHNSNSCMKILDGLVKEGIANKEGKKVVISPAAAERCTIGQLYGMSDALTDKLVGQVVSPSPFVIKYVPYGPLVAVMPYLGRRAIENKSVLSGEGGAAAERKRVGAEIRRRLLFLA</sequence>
<dbReference type="InterPro" id="IPR029041">
    <property type="entry name" value="FAD-linked_oxidoreductase-like"/>
</dbReference>
<keyword evidence="5" id="KW-0285">Flavoprotein</keyword>
<keyword evidence="4 5" id="KW-0642">Proline metabolism</keyword>
<dbReference type="SUPFAM" id="SSF51730">
    <property type="entry name" value="FAD-linked oxidoreductase"/>
    <property type="match status" value="1"/>
</dbReference>
<evidence type="ECO:0000256" key="2">
    <source>
        <dbReference type="ARBA" id="ARBA00012695"/>
    </source>
</evidence>
<evidence type="ECO:0000256" key="1">
    <source>
        <dbReference type="ARBA" id="ARBA00005869"/>
    </source>
</evidence>
<reference evidence="7 8" key="1">
    <citation type="submission" date="2014-06" db="EMBL/GenBank/DDBJ databases">
        <title>Evolutionary Origins and Diversification of the Mycorrhizal Mutualists.</title>
        <authorList>
            <consortium name="DOE Joint Genome Institute"/>
            <consortium name="Mycorrhizal Genomics Consortium"/>
            <person name="Kohler A."/>
            <person name="Kuo A."/>
            <person name="Nagy L.G."/>
            <person name="Floudas D."/>
            <person name="Copeland A."/>
            <person name="Barry K.W."/>
            <person name="Cichocki N."/>
            <person name="Veneault-Fourrey C."/>
            <person name="LaButti K."/>
            <person name="Lindquist E.A."/>
            <person name="Lipzen A."/>
            <person name="Lundell T."/>
            <person name="Morin E."/>
            <person name="Murat C."/>
            <person name="Riley R."/>
            <person name="Ohm R."/>
            <person name="Sun H."/>
            <person name="Tunlid A."/>
            <person name="Henrissat B."/>
            <person name="Grigoriev I.V."/>
            <person name="Hibbett D.S."/>
            <person name="Martin F."/>
        </authorList>
    </citation>
    <scope>NUCLEOTIDE SEQUENCE [LARGE SCALE GENOMIC DNA]</scope>
    <source>
        <strain evidence="7 8">SS14</strain>
    </source>
</reference>
<name>A0A0C9UQ64_SPHS4</name>
<evidence type="ECO:0000256" key="3">
    <source>
        <dbReference type="ARBA" id="ARBA00023002"/>
    </source>
</evidence>
<evidence type="ECO:0000256" key="4">
    <source>
        <dbReference type="ARBA" id="ARBA00023062"/>
    </source>
</evidence>
<dbReference type="OrthoDB" id="5464at2759"/>
<accession>A0A0C9UQ64</accession>
<dbReference type="HOGENOM" id="CLU_018202_1_1_1"/>
<comment type="function">
    <text evidence="5">Converts proline to delta-1-pyrroline-5-carboxylate.</text>
</comment>
<dbReference type="GO" id="GO:0071949">
    <property type="term" value="F:FAD binding"/>
    <property type="evidence" value="ECO:0007669"/>
    <property type="project" value="TreeGrafter"/>
</dbReference>
<dbReference type="InterPro" id="IPR015659">
    <property type="entry name" value="Proline_oxidase"/>
</dbReference>
<dbReference type="GO" id="GO:0005739">
    <property type="term" value="C:mitochondrion"/>
    <property type="evidence" value="ECO:0007669"/>
    <property type="project" value="TreeGrafter"/>
</dbReference>
<dbReference type="Proteomes" id="UP000054279">
    <property type="component" value="Unassembled WGS sequence"/>
</dbReference>
<evidence type="ECO:0000313" key="7">
    <source>
        <dbReference type="EMBL" id="KIJ45063.1"/>
    </source>
</evidence>
<feature type="domain" description="Proline dehydrogenase" evidence="6">
    <location>
        <begin position="210"/>
        <end position="524"/>
    </location>
</feature>
<evidence type="ECO:0000313" key="8">
    <source>
        <dbReference type="Proteomes" id="UP000054279"/>
    </source>
</evidence>
<protein>
    <recommendedName>
        <fullName evidence="2 5">Proline dehydrogenase</fullName>
        <ecNumber evidence="2 5">1.5.5.2</ecNumber>
    </recommendedName>
</protein>
<evidence type="ECO:0000259" key="6">
    <source>
        <dbReference type="Pfam" id="PF01619"/>
    </source>
</evidence>
<organism evidence="7 8">
    <name type="scientific">Sphaerobolus stellatus (strain SS14)</name>
    <dbReference type="NCBI Taxonomy" id="990650"/>
    <lineage>
        <taxon>Eukaryota</taxon>
        <taxon>Fungi</taxon>
        <taxon>Dikarya</taxon>
        <taxon>Basidiomycota</taxon>
        <taxon>Agaricomycotina</taxon>
        <taxon>Agaricomycetes</taxon>
        <taxon>Phallomycetidae</taxon>
        <taxon>Geastrales</taxon>
        <taxon>Sphaerobolaceae</taxon>
        <taxon>Sphaerobolus</taxon>
    </lineage>
</organism>